<evidence type="ECO:0000313" key="2">
    <source>
        <dbReference type="Proteomes" id="UP000008783"/>
    </source>
</evidence>
<dbReference type="HOGENOM" id="CLU_3051435_0_0_1"/>
<organism evidence="1 2">
    <name type="scientific">Puccinia graminis f. sp. tritici (strain CRL 75-36-700-3 / race SCCL)</name>
    <name type="common">Black stem rust fungus</name>
    <dbReference type="NCBI Taxonomy" id="418459"/>
    <lineage>
        <taxon>Eukaryota</taxon>
        <taxon>Fungi</taxon>
        <taxon>Dikarya</taxon>
        <taxon>Basidiomycota</taxon>
        <taxon>Pucciniomycotina</taxon>
        <taxon>Pucciniomycetes</taxon>
        <taxon>Pucciniales</taxon>
        <taxon>Pucciniaceae</taxon>
        <taxon>Puccinia</taxon>
    </lineage>
</organism>
<keyword evidence="2" id="KW-1185">Reference proteome</keyword>
<reference key="1">
    <citation type="submission" date="2007-01" db="EMBL/GenBank/DDBJ databases">
        <title>The Genome Sequence of Puccinia graminis f. sp. tritici Strain CRL 75-36-700-3.</title>
        <authorList>
            <consortium name="The Broad Institute Genome Sequencing Platform"/>
            <person name="Birren B."/>
            <person name="Lander E."/>
            <person name="Galagan J."/>
            <person name="Nusbaum C."/>
            <person name="Devon K."/>
            <person name="Cuomo C."/>
            <person name="Jaffe D."/>
            <person name="Butler J."/>
            <person name="Alvarez P."/>
            <person name="Gnerre S."/>
            <person name="Grabherr M."/>
            <person name="Mauceli E."/>
            <person name="Brockman W."/>
            <person name="Young S."/>
            <person name="LaButti K."/>
            <person name="Sykes S."/>
            <person name="DeCaprio D."/>
            <person name="Crawford M."/>
            <person name="Koehrsen M."/>
            <person name="Engels R."/>
            <person name="Montgomery P."/>
            <person name="Pearson M."/>
            <person name="Howarth C."/>
            <person name="Larson L."/>
            <person name="White J."/>
            <person name="Zeng Q."/>
            <person name="Kodira C."/>
            <person name="Yandava C."/>
            <person name="Alvarado L."/>
            <person name="O'Leary S."/>
            <person name="Szabo L."/>
            <person name="Dean R."/>
            <person name="Schein J."/>
        </authorList>
    </citation>
    <scope>NUCLEOTIDE SEQUENCE</scope>
    <source>
        <strain>CRL 75-36-700-3</strain>
    </source>
</reference>
<evidence type="ECO:0000313" key="1">
    <source>
        <dbReference type="EMBL" id="EFP76068.2"/>
    </source>
</evidence>
<proteinExistence type="predicted"/>
<dbReference type="RefSeq" id="XP_003320487.2">
    <property type="nucleotide sequence ID" value="XM_003320439.2"/>
</dbReference>
<accession>E3JVJ3</accession>
<dbReference type="Proteomes" id="UP000008783">
    <property type="component" value="Unassembled WGS sequence"/>
</dbReference>
<dbReference type="EMBL" id="DS178265">
    <property type="protein sequence ID" value="EFP76068.2"/>
    <property type="molecule type" value="Genomic_DNA"/>
</dbReference>
<dbReference type="VEuPathDB" id="FungiDB:PGTG_02509"/>
<dbReference type="AlphaFoldDB" id="E3JVJ3"/>
<dbReference type="GeneID" id="10533470"/>
<dbReference type="KEGG" id="pgr:PGTG_02509"/>
<sequence>MPSEVVIHHQFYKASRRLCTEKEVIFVNKNIISKEHGSEYFQPRRSHVHNFACP</sequence>
<reference evidence="2" key="2">
    <citation type="journal article" date="2011" name="Proc. Natl. Acad. Sci. U.S.A.">
        <title>Obligate biotrophy features unraveled by the genomic analysis of rust fungi.</title>
        <authorList>
            <person name="Duplessis S."/>
            <person name="Cuomo C.A."/>
            <person name="Lin Y.-C."/>
            <person name="Aerts A."/>
            <person name="Tisserant E."/>
            <person name="Veneault-Fourrey C."/>
            <person name="Joly D.L."/>
            <person name="Hacquard S."/>
            <person name="Amselem J."/>
            <person name="Cantarel B.L."/>
            <person name="Chiu R."/>
            <person name="Coutinho P.M."/>
            <person name="Feau N."/>
            <person name="Field M."/>
            <person name="Frey P."/>
            <person name="Gelhaye E."/>
            <person name="Goldberg J."/>
            <person name="Grabherr M.G."/>
            <person name="Kodira C.D."/>
            <person name="Kohler A."/>
            <person name="Kuees U."/>
            <person name="Lindquist E.A."/>
            <person name="Lucas S.M."/>
            <person name="Mago R."/>
            <person name="Mauceli E."/>
            <person name="Morin E."/>
            <person name="Murat C."/>
            <person name="Pangilinan J.L."/>
            <person name="Park R."/>
            <person name="Pearson M."/>
            <person name="Quesneville H."/>
            <person name="Rouhier N."/>
            <person name="Sakthikumar S."/>
            <person name="Salamov A.A."/>
            <person name="Schmutz J."/>
            <person name="Selles B."/>
            <person name="Shapiro H."/>
            <person name="Tanguay P."/>
            <person name="Tuskan G.A."/>
            <person name="Henrissat B."/>
            <person name="Van de Peer Y."/>
            <person name="Rouze P."/>
            <person name="Ellis J.G."/>
            <person name="Dodds P.N."/>
            <person name="Schein J.E."/>
            <person name="Zhong S."/>
            <person name="Hamelin R.C."/>
            <person name="Grigoriev I.V."/>
            <person name="Szabo L.J."/>
            <person name="Martin F."/>
        </authorList>
    </citation>
    <scope>NUCLEOTIDE SEQUENCE [LARGE SCALE GENOMIC DNA]</scope>
    <source>
        <strain evidence="2">CRL 75-36-700-3 / race SCCL</strain>
    </source>
</reference>
<name>E3JVJ3_PUCGT</name>
<gene>
    <name evidence="1" type="ORF">PGTG_02509</name>
</gene>
<dbReference type="InParanoid" id="E3JVJ3"/>
<protein>
    <submittedName>
        <fullName evidence="1">Uncharacterized protein</fullName>
    </submittedName>
</protein>